<comment type="similarity">
    <text evidence="1">Belongs to the leucine-binding protein family.</text>
</comment>
<keyword evidence="6" id="KW-1185">Reference proteome</keyword>
<evidence type="ECO:0000259" key="4">
    <source>
        <dbReference type="Pfam" id="PF13458"/>
    </source>
</evidence>
<accession>A0A7C9TQ67</accession>
<name>A0A7C9TQ67_9MICO</name>
<dbReference type="EMBL" id="JAAGWZ010000002">
    <property type="protein sequence ID" value="NEM91078.1"/>
    <property type="molecule type" value="Genomic_DNA"/>
</dbReference>
<protein>
    <submittedName>
        <fullName evidence="5">ABC transporter substrate-binding protein</fullName>
    </submittedName>
</protein>
<reference evidence="5 6" key="1">
    <citation type="journal article" date="2014" name="Int. J. Syst. Evol. Microbiol.">
        <title>Description of Galbitalea soli gen. nov., sp. nov., and Frondihabitans sucicola sp. nov.</title>
        <authorList>
            <person name="Kim S.J."/>
            <person name="Lim J.M."/>
            <person name="Ahn J.H."/>
            <person name="Weon H.Y."/>
            <person name="Hamada M."/>
            <person name="Suzuki K."/>
            <person name="Ahn T.Y."/>
            <person name="Kwon S.W."/>
        </authorList>
    </citation>
    <scope>NUCLEOTIDE SEQUENCE [LARGE SCALE GENOMIC DNA]</scope>
    <source>
        <strain evidence="5 6">NBRC 108727</strain>
    </source>
</reference>
<sequence>MRKTSITIGAAAIVATAALVLSGCSATTGGGGASTPATGTPIKVAALSGLTFFPEAPQAVKAVFDDYNASGGFHGHPLEYTVYDDKTDPAVSATAAKDALASGAVALVGSSSLLDCAVNHKTWEDNNIVSLQGTGVDPFCFTTPNIAPANDGPYFDAYATLYDGSETLGYKNICAEVVPDNDAGKAAYQQAIDAWSAKTGKTLAYSDFSLTRGQASYAGNVAALKSHNCGAVMITEVGAAVTAFIGEASNQGLNVPFLVLTSCYSDEFAKGISYGADIHLPAEFSPFTDPKDTSNTDWAKVMDAHNVPKTSFAQGGYLAAKYFIAILETVKGKVTRDSFTAAAKAMTTPVTNPMVATPWIFGPGTSHQANKSAWPVEIKKNTSEWTSLGPWLKGDEIGWVDTKQP</sequence>
<dbReference type="SUPFAM" id="SSF53822">
    <property type="entry name" value="Periplasmic binding protein-like I"/>
    <property type="match status" value="1"/>
</dbReference>
<comment type="caution">
    <text evidence="5">The sequence shown here is derived from an EMBL/GenBank/DDBJ whole genome shotgun (WGS) entry which is preliminary data.</text>
</comment>
<feature type="domain" description="Leucine-binding protein" evidence="4">
    <location>
        <begin position="52"/>
        <end position="381"/>
    </location>
</feature>
<feature type="signal peptide" evidence="3">
    <location>
        <begin position="1"/>
        <end position="26"/>
    </location>
</feature>
<dbReference type="InterPro" id="IPR028081">
    <property type="entry name" value="Leu-bd"/>
</dbReference>
<dbReference type="AlphaFoldDB" id="A0A7C9TQ67"/>
<dbReference type="RefSeq" id="WP_163472767.1">
    <property type="nucleotide sequence ID" value="NZ_JAAGWZ010000002.1"/>
</dbReference>
<dbReference type="Pfam" id="PF13458">
    <property type="entry name" value="Peripla_BP_6"/>
    <property type="match status" value="1"/>
</dbReference>
<dbReference type="PANTHER" id="PTHR47235">
    <property type="entry name" value="BLR6548 PROTEIN"/>
    <property type="match status" value="1"/>
</dbReference>
<evidence type="ECO:0000256" key="3">
    <source>
        <dbReference type="SAM" id="SignalP"/>
    </source>
</evidence>
<evidence type="ECO:0000256" key="2">
    <source>
        <dbReference type="ARBA" id="ARBA00022729"/>
    </source>
</evidence>
<keyword evidence="2 3" id="KW-0732">Signal</keyword>
<dbReference type="InterPro" id="IPR028082">
    <property type="entry name" value="Peripla_BP_I"/>
</dbReference>
<evidence type="ECO:0000313" key="5">
    <source>
        <dbReference type="EMBL" id="NEM91078.1"/>
    </source>
</evidence>
<gene>
    <name evidence="5" type="ORF">G3T37_06885</name>
</gene>
<feature type="chain" id="PRO_5028978181" evidence="3">
    <location>
        <begin position="27"/>
        <end position="405"/>
    </location>
</feature>
<dbReference type="Gene3D" id="3.40.50.2300">
    <property type="match status" value="2"/>
</dbReference>
<dbReference type="Proteomes" id="UP000479756">
    <property type="component" value="Unassembled WGS sequence"/>
</dbReference>
<proteinExistence type="inferred from homology"/>
<dbReference type="PANTHER" id="PTHR47235:SF1">
    <property type="entry name" value="BLR6548 PROTEIN"/>
    <property type="match status" value="1"/>
</dbReference>
<evidence type="ECO:0000256" key="1">
    <source>
        <dbReference type="ARBA" id="ARBA00010062"/>
    </source>
</evidence>
<dbReference type="PROSITE" id="PS51257">
    <property type="entry name" value="PROKAR_LIPOPROTEIN"/>
    <property type="match status" value="1"/>
</dbReference>
<organism evidence="5 6">
    <name type="scientific">Galbitalea soli</name>
    <dbReference type="NCBI Taxonomy" id="1268042"/>
    <lineage>
        <taxon>Bacteria</taxon>
        <taxon>Bacillati</taxon>
        <taxon>Actinomycetota</taxon>
        <taxon>Actinomycetes</taxon>
        <taxon>Micrococcales</taxon>
        <taxon>Microbacteriaceae</taxon>
        <taxon>Galbitalea</taxon>
    </lineage>
</organism>
<evidence type="ECO:0000313" key="6">
    <source>
        <dbReference type="Proteomes" id="UP000479756"/>
    </source>
</evidence>